<accession>A9HT43</accession>
<organism evidence="2 3">
    <name type="scientific">Gluconacetobacter diazotrophicus (strain ATCC 49037 / DSM 5601 / CCUG 37298 / CIP 103539 / LMG 7603 / PAl5)</name>
    <dbReference type="NCBI Taxonomy" id="272568"/>
    <lineage>
        <taxon>Bacteria</taxon>
        <taxon>Pseudomonadati</taxon>
        <taxon>Pseudomonadota</taxon>
        <taxon>Alphaproteobacteria</taxon>
        <taxon>Acetobacterales</taxon>
        <taxon>Acetobacteraceae</taxon>
        <taxon>Gluconacetobacter</taxon>
    </lineage>
</organism>
<evidence type="ECO:0000256" key="1">
    <source>
        <dbReference type="SAM" id="MobiDB-lite"/>
    </source>
</evidence>
<keyword evidence="3" id="KW-1185">Reference proteome</keyword>
<protein>
    <submittedName>
        <fullName evidence="2">Uncharacterized protein</fullName>
    </submittedName>
</protein>
<evidence type="ECO:0000313" key="3">
    <source>
        <dbReference type="Proteomes" id="UP000001176"/>
    </source>
</evidence>
<feature type="region of interest" description="Disordered" evidence="1">
    <location>
        <begin position="69"/>
        <end position="92"/>
    </location>
</feature>
<proteinExistence type="predicted"/>
<gene>
    <name evidence="2" type="ordered locus">GDI3894</name>
</gene>
<keyword evidence="2" id="KW-0614">Plasmid</keyword>
<name>A9HT43_GLUDA</name>
<dbReference type="KEGG" id="gdi:GDI3894"/>
<dbReference type="AlphaFoldDB" id="A9HT43"/>
<geneLocation type="plasmid" evidence="2 3">
    <name>pGDIPal5I</name>
</geneLocation>
<reference evidence="3" key="1">
    <citation type="journal article" date="2009" name="BMC Genomics">
        <title>Complete genome sequence of the sugarcane nitrogen-fixing endophyte Gluconacetobacter diazotrophicus Pal5.</title>
        <authorList>
            <person name="Bertalan M."/>
            <person name="Albano R."/>
            <person name="Padua V."/>
            <person name="Rouws L."/>
            <person name="Rojas C."/>
            <person name="Hemerly A."/>
            <person name="Teixeira K."/>
            <person name="Schwab S."/>
            <person name="Araujo J."/>
            <person name="Oliveira A."/>
            <person name="Franca L."/>
            <person name="Magalhaes V."/>
            <person name="Alqueres S."/>
            <person name="Cardoso A."/>
            <person name="Almeida W."/>
            <person name="Loureiro M.M."/>
            <person name="Nogueira E."/>
            <person name="Cidade D."/>
            <person name="Oliveira D."/>
            <person name="Simao T."/>
            <person name="Macedo J."/>
            <person name="Valadao A."/>
            <person name="Dreschsel M."/>
            <person name="Freitas F."/>
            <person name="Vidal M."/>
            <person name="Guedes H."/>
            <person name="Rodrigues E."/>
            <person name="Meneses C."/>
            <person name="Brioso P."/>
            <person name="Pozzer L."/>
            <person name="Figueiredo D."/>
            <person name="Montano H."/>
            <person name="Junior J."/>
            <person name="Filho G."/>
            <person name="Flores V."/>
            <person name="Ferreira B."/>
            <person name="Branco A."/>
            <person name="Gonzalez P."/>
            <person name="Guillobel H."/>
            <person name="Lemos M."/>
            <person name="Seibel L."/>
            <person name="Macedo J."/>
            <person name="Alves-Ferreira M."/>
            <person name="Sachetto-Martins G."/>
            <person name="Coelho A."/>
            <person name="Santos E."/>
            <person name="Amaral G."/>
            <person name="Neves A."/>
            <person name="Pacheco A.B."/>
            <person name="Carvalho D."/>
            <person name="Lery L."/>
            <person name="Bisch P."/>
            <person name="Rossle S.C."/>
            <person name="Urmenyi T."/>
            <person name="Kruger W.V."/>
            <person name="Martins O."/>
            <person name="Baldani J.I."/>
            <person name="Ferreira P.C."/>
        </authorList>
    </citation>
    <scope>NUCLEOTIDE SEQUENCE [LARGE SCALE GENOMIC DNA]</scope>
    <source>
        <strain evidence="3">ATCC 49037 / DSM 5601 / CCUG 37298 / CIP 103539 / LMG 7603 / PAl5</strain>
        <plasmid evidence="3">pGDIPal5I</plasmid>
    </source>
</reference>
<evidence type="ECO:0000313" key="2">
    <source>
        <dbReference type="EMBL" id="CAP57858.1"/>
    </source>
</evidence>
<feature type="region of interest" description="Disordered" evidence="1">
    <location>
        <begin position="1"/>
        <end position="26"/>
    </location>
</feature>
<dbReference type="Proteomes" id="UP000001176">
    <property type="component" value="Plasmid pGDIPal5I"/>
</dbReference>
<sequence length="127" mass="13611">MARLMASEIKKSEKPRSSPFVGGFDGRGALAGRPWIRGEMVEPGAWRAPGSTALRSAWWPCLHSIRVPTPVENEGPTGDHRQPQADGVSGQNHLRLHVVVIRSGAGDARPGYPVVRSWRGPATPGCG</sequence>
<dbReference type="EMBL" id="AM889287">
    <property type="protein sequence ID" value="CAP57858.1"/>
    <property type="molecule type" value="Genomic_DNA"/>
</dbReference>